<accession>A0ABY2UCM4</accession>
<comment type="caution">
    <text evidence="1">The sequence shown here is derived from an EMBL/GenBank/DDBJ whole genome shotgun (WGS) entry which is preliminary data.</text>
</comment>
<evidence type="ECO:0000313" key="2">
    <source>
        <dbReference type="Proteomes" id="UP000306791"/>
    </source>
</evidence>
<dbReference type="Proteomes" id="UP000306791">
    <property type="component" value="Unassembled WGS sequence"/>
</dbReference>
<proteinExistence type="predicted"/>
<protein>
    <submittedName>
        <fullName evidence="1">Uncharacterized protein</fullName>
    </submittedName>
</protein>
<dbReference type="EMBL" id="VANI01000027">
    <property type="protein sequence ID" value="TLM73431.1"/>
    <property type="molecule type" value="Genomic_DNA"/>
</dbReference>
<keyword evidence="2" id="KW-1185">Reference proteome</keyword>
<gene>
    <name evidence="1" type="ORF">FDY93_18940</name>
</gene>
<organism evidence="1 2">
    <name type="scientific">Microbulbifer harenosus</name>
    <dbReference type="NCBI Taxonomy" id="2576840"/>
    <lineage>
        <taxon>Bacteria</taxon>
        <taxon>Pseudomonadati</taxon>
        <taxon>Pseudomonadota</taxon>
        <taxon>Gammaproteobacteria</taxon>
        <taxon>Cellvibrionales</taxon>
        <taxon>Microbulbiferaceae</taxon>
        <taxon>Microbulbifer</taxon>
    </lineage>
</organism>
<evidence type="ECO:0000313" key="1">
    <source>
        <dbReference type="EMBL" id="TLM73431.1"/>
    </source>
</evidence>
<name>A0ABY2UCM4_9GAMM</name>
<reference evidence="1 2" key="1">
    <citation type="submission" date="2019-05" db="EMBL/GenBank/DDBJ databases">
        <title>Microbulbifer harenosus sp. nov., an alginate-degrading bacterium isolated from coastal sand.</title>
        <authorList>
            <person name="Huang H."/>
            <person name="Mo K."/>
            <person name="Bao S."/>
        </authorList>
    </citation>
    <scope>NUCLEOTIDE SEQUENCE [LARGE SCALE GENOMIC DNA]</scope>
    <source>
        <strain evidence="1 2">HB161719</strain>
    </source>
</reference>
<sequence length="94" mass="10732">MRREKSESEKAAGKLISAIQKEWGEEIGTPQADHSEEVMGRAHGLLQARTAESMRSLLKEKTVTEFLGEFWVRRHPLVKPAIIFLEKAMERENA</sequence>
<dbReference type="RefSeq" id="WP_138237326.1">
    <property type="nucleotide sequence ID" value="NZ_CP185860.1"/>
</dbReference>